<comment type="similarity">
    <text evidence="7 8">Belongs to the RNA polymerase beta' chain family.</text>
</comment>
<dbReference type="Gene3D" id="2.40.40.20">
    <property type="match status" value="1"/>
</dbReference>
<name>A0ABU9X3Q5_9GAMM</name>
<keyword evidence="4 7" id="KW-0479">Metal-binding</keyword>
<feature type="binding site" evidence="7">
    <location>
        <position position="466"/>
    </location>
    <ligand>
        <name>Mg(2+)</name>
        <dbReference type="ChEBI" id="CHEBI:18420"/>
    </ligand>
</feature>
<dbReference type="Gene3D" id="4.10.860.120">
    <property type="entry name" value="RNA polymerase II, clamp domain"/>
    <property type="match status" value="1"/>
</dbReference>
<accession>A0ABU9X3Q5</accession>
<dbReference type="InterPro" id="IPR007081">
    <property type="entry name" value="RNA_pol_Rpb1_5"/>
</dbReference>
<dbReference type="Pfam" id="PF04997">
    <property type="entry name" value="RNA_pol_Rpb1_1"/>
    <property type="match status" value="1"/>
</dbReference>
<feature type="binding site" evidence="7">
    <location>
        <position position="891"/>
    </location>
    <ligand>
        <name>Zn(2+)</name>
        <dbReference type="ChEBI" id="CHEBI:29105"/>
        <label>2</label>
    </ligand>
</feature>
<evidence type="ECO:0000256" key="7">
    <source>
        <dbReference type="HAMAP-Rule" id="MF_01322"/>
    </source>
</evidence>
<dbReference type="CDD" id="cd02655">
    <property type="entry name" value="RNAP_beta'_C"/>
    <property type="match status" value="1"/>
</dbReference>
<evidence type="ECO:0000256" key="5">
    <source>
        <dbReference type="ARBA" id="ARBA00023163"/>
    </source>
</evidence>
<feature type="binding site" evidence="7">
    <location>
        <position position="462"/>
    </location>
    <ligand>
        <name>Mg(2+)</name>
        <dbReference type="ChEBI" id="CHEBI:18420"/>
    </ligand>
</feature>
<dbReference type="GO" id="GO:0000428">
    <property type="term" value="C:DNA-directed RNA polymerase complex"/>
    <property type="evidence" value="ECO:0007669"/>
    <property type="project" value="UniProtKB-KW"/>
</dbReference>
<dbReference type="EC" id="2.7.7.6" evidence="7"/>
<dbReference type="InterPro" id="IPR000722">
    <property type="entry name" value="RNA_pol_asu"/>
</dbReference>
<feature type="binding site" evidence="7">
    <location>
        <position position="901"/>
    </location>
    <ligand>
        <name>Zn(2+)</name>
        <dbReference type="ChEBI" id="CHEBI:29105"/>
        <label>2</label>
    </ligand>
</feature>
<dbReference type="InterPro" id="IPR042102">
    <property type="entry name" value="RNA_pol_Rpb1_3_sf"/>
</dbReference>
<evidence type="ECO:0000256" key="8">
    <source>
        <dbReference type="RuleBase" id="RU004279"/>
    </source>
</evidence>
<dbReference type="Gene3D" id="1.10.274.100">
    <property type="entry name" value="RNA polymerase Rpb1, domain 3"/>
    <property type="match status" value="1"/>
</dbReference>
<dbReference type="Gene3D" id="1.10.132.30">
    <property type="match status" value="1"/>
</dbReference>
<evidence type="ECO:0000256" key="1">
    <source>
        <dbReference type="ARBA" id="ARBA00022478"/>
    </source>
</evidence>
<feature type="binding site" evidence="7">
    <location>
        <position position="74"/>
    </location>
    <ligand>
        <name>Zn(2+)</name>
        <dbReference type="ChEBI" id="CHEBI:29105"/>
        <label>1</label>
    </ligand>
</feature>
<keyword evidence="3 7" id="KW-0548">Nucleotidyltransferase</keyword>
<dbReference type="HAMAP" id="MF_01322">
    <property type="entry name" value="RNApol_bact_RpoC"/>
    <property type="match status" value="1"/>
</dbReference>
<dbReference type="InterPro" id="IPR045867">
    <property type="entry name" value="DNA-dir_RpoC_beta_prime"/>
</dbReference>
<dbReference type="InterPro" id="IPR012754">
    <property type="entry name" value="DNA-dir_RpoC_beta_prime_bact"/>
</dbReference>
<feature type="binding site" evidence="7">
    <location>
        <position position="90"/>
    </location>
    <ligand>
        <name>Zn(2+)</name>
        <dbReference type="ChEBI" id="CHEBI:29105"/>
        <label>1</label>
    </ligand>
</feature>
<feature type="binding site" evidence="7">
    <location>
        <position position="816"/>
    </location>
    <ligand>
        <name>Zn(2+)</name>
        <dbReference type="ChEBI" id="CHEBI:29105"/>
        <label>2</label>
    </ligand>
</feature>
<evidence type="ECO:0000256" key="6">
    <source>
        <dbReference type="ARBA" id="ARBA00048552"/>
    </source>
</evidence>
<dbReference type="Gene3D" id="2.40.50.100">
    <property type="match status" value="3"/>
</dbReference>
<comment type="cofactor">
    <cofactor evidence="7">
        <name>Zn(2+)</name>
        <dbReference type="ChEBI" id="CHEBI:29105"/>
    </cofactor>
    <text evidence="7">Binds 2 Zn(2+) ions per subunit.</text>
</comment>
<dbReference type="InterPro" id="IPR038120">
    <property type="entry name" value="Rpb1_funnel_sf"/>
</dbReference>
<dbReference type="GO" id="GO:0003899">
    <property type="term" value="F:DNA-directed RNA polymerase activity"/>
    <property type="evidence" value="ECO:0007669"/>
    <property type="project" value="UniProtKB-EC"/>
</dbReference>
<dbReference type="EMBL" id="JBDGHN010000002">
    <property type="protein sequence ID" value="MEN2750024.1"/>
    <property type="molecule type" value="Genomic_DNA"/>
</dbReference>
<keyword evidence="2 7" id="KW-0808">Transferase</keyword>
<dbReference type="Proteomes" id="UP001461960">
    <property type="component" value="Unassembled WGS sequence"/>
</dbReference>
<dbReference type="Pfam" id="PF04998">
    <property type="entry name" value="RNA_pol_Rpb1_5"/>
    <property type="match status" value="1"/>
</dbReference>
<evidence type="ECO:0000256" key="3">
    <source>
        <dbReference type="ARBA" id="ARBA00022695"/>
    </source>
</evidence>
<feature type="binding site" evidence="7">
    <location>
        <position position="898"/>
    </location>
    <ligand>
        <name>Zn(2+)</name>
        <dbReference type="ChEBI" id="CHEBI:29105"/>
        <label>2</label>
    </ligand>
</feature>
<proteinExistence type="inferred from homology"/>
<keyword evidence="1 7" id="KW-0240">DNA-directed RNA polymerase</keyword>
<evidence type="ECO:0000313" key="10">
    <source>
        <dbReference type="EMBL" id="MEN2750024.1"/>
    </source>
</evidence>
<dbReference type="InterPro" id="IPR007080">
    <property type="entry name" value="RNA_pol_Rpb1_1"/>
</dbReference>
<feature type="binding site" evidence="7">
    <location>
        <position position="72"/>
    </location>
    <ligand>
        <name>Zn(2+)</name>
        <dbReference type="ChEBI" id="CHEBI:29105"/>
        <label>1</label>
    </ligand>
</feature>
<keyword evidence="7" id="KW-0862">Zinc</keyword>
<dbReference type="NCBIfam" id="TIGR02386">
    <property type="entry name" value="rpoC_TIGR"/>
    <property type="match status" value="1"/>
</dbReference>
<evidence type="ECO:0000256" key="2">
    <source>
        <dbReference type="ARBA" id="ARBA00022679"/>
    </source>
</evidence>
<comment type="subunit">
    <text evidence="7">The RNAP catalytic core consists of 2 alpha, 1 beta, 1 beta' and 1 omega subunit. When a sigma factor is associated with the core the holoenzyme is formed, which can initiate transcription.</text>
</comment>
<dbReference type="Pfam" id="PF04983">
    <property type="entry name" value="RNA_pol_Rpb1_3"/>
    <property type="match status" value="1"/>
</dbReference>
<comment type="catalytic activity">
    <reaction evidence="6 7 8">
        <text>RNA(n) + a ribonucleoside 5'-triphosphate = RNA(n+1) + diphosphate</text>
        <dbReference type="Rhea" id="RHEA:21248"/>
        <dbReference type="Rhea" id="RHEA-COMP:14527"/>
        <dbReference type="Rhea" id="RHEA-COMP:17342"/>
        <dbReference type="ChEBI" id="CHEBI:33019"/>
        <dbReference type="ChEBI" id="CHEBI:61557"/>
        <dbReference type="ChEBI" id="CHEBI:140395"/>
        <dbReference type="EC" id="2.7.7.6"/>
    </reaction>
</comment>
<evidence type="ECO:0000256" key="4">
    <source>
        <dbReference type="ARBA" id="ARBA00022723"/>
    </source>
</evidence>
<dbReference type="SMART" id="SM00663">
    <property type="entry name" value="RPOLA_N"/>
    <property type="match status" value="1"/>
</dbReference>
<dbReference type="SUPFAM" id="SSF64484">
    <property type="entry name" value="beta and beta-prime subunits of DNA dependent RNA-polymerase"/>
    <property type="match status" value="1"/>
</dbReference>
<dbReference type="Gene3D" id="1.10.1790.20">
    <property type="match status" value="1"/>
</dbReference>
<comment type="function">
    <text evidence="7 8">DNA-dependent RNA polymerase catalyzes the transcription of DNA into RNA using the four ribonucleoside triphosphates as substrates.</text>
</comment>
<feature type="binding site" evidence="7">
    <location>
        <position position="464"/>
    </location>
    <ligand>
        <name>Mg(2+)</name>
        <dbReference type="ChEBI" id="CHEBI:18420"/>
    </ligand>
</feature>
<feature type="binding site" evidence="7">
    <location>
        <position position="87"/>
    </location>
    <ligand>
        <name>Zn(2+)</name>
        <dbReference type="ChEBI" id="CHEBI:29105"/>
        <label>1</label>
    </ligand>
</feature>
<keyword evidence="7" id="KW-0460">Magnesium</keyword>
<keyword evidence="5 7" id="KW-0804">Transcription</keyword>
<dbReference type="Gene3D" id="1.10.40.90">
    <property type="match status" value="1"/>
</dbReference>
<comment type="caution">
    <text evidence="10">The sequence shown here is derived from an EMBL/GenBank/DDBJ whole genome shotgun (WGS) entry which is preliminary data.</text>
</comment>
<dbReference type="InterPro" id="IPR007066">
    <property type="entry name" value="RNA_pol_Rpb1_3"/>
</dbReference>
<dbReference type="Gene3D" id="1.10.150.390">
    <property type="match status" value="1"/>
</dbReference>
<dbReference type="PANTHER" id="PTHR19376">
    <property type="entry name" value="DNA-DIRECTED RNA POLYMERASE"/>
    <property type="match status" value="1"/>
</dbReference>
<evidence type="ECO:0000313" key="11">
    <source>
        <dbReference type="Proteomes" id="UP001461960"/>
    </source>
</evidence>
<sequence>MKDLLDIMQSPTASGNREFDSIQITLASPDVIKSWSHGEVKKPETINYRTFKPERDGLFCAKIFGPVKDFECLCGKYKRRKFQGVICEKCGVEVTTAKVRRDRMGHIDLASPVAHIWFLKSLPSRIGLLLDMTLRDIERVLYFESYIVTEPGLTSLEKYQLLDDEDYYKALEEFGDEFVAKMGAEAVQDLLKDIDLDLEIDELREAIPQTGSETKLKKMSKRLKLLEAFRDSNNKPEWMVMTILPVLPPDLRPLVPLEGGRFATSDLNDLYRRVINRNNRLKRLLELSAPDIIVRNEKRMLQESVDALLDNGRRGRAITGSNKRPLKSLADMIKGKQGRFRQNLLGKRVDYSGRSVIVVGPTLRLHQCGLPKKMALELFKPFTYSKLLSHGMATTIKAAKKMVEREEPQVWDMLAMVIREHPVLLNRAPTLHRLGLQAFEPVLIEGKAIQLHPLVCTAFNADFDGDQMAVHVPLTLEAQLESRALMMSTNNILSPANGDPIIVPSQDVVLGLYYISRSSVNAKGEGMVFATVNEALRAIGSNDLHVNAKIKVRVAETRIDEEGNHTKETSLKETVAGRLLIWNIMPKGMSFDECNQEMTKKNISRLINSCYRNMGVKDSVMFADQLMYLGFAQATLSGVSIGLDDMVIPPSKKQIIETAEAEVREIEDQFEQGFVTAGERYNKVVDIWSRTNDKVAKAMMDNLATDKVINAQGEEEEQKSFNSIYIMSDSGARGSAAQIRQLAGMRGLMAKPDGSIIETPIKANFREGLTVLQYFISTHGARKGLADTALKTANSGYLTRRLVDVAQDLVITTDDCGTEQGLLMTPHIQGGEIIEKLGELVLGRVTARDVTYNNDETKVLVPAGTLIDEQWVNILDENAIDDIWVRSVITCNVAHGVCSQCYGRDLARGHKVNIGESVGVMAAQSIGEPGTQLTMRTFHVGGAASSASVDNSISVRNAGQAHFENMKTVEHTDGHLVIVSRSAEIAITDDLGRERERYKVPYGSSVLVKNEEQVDGGQTIAKWDPHTHPIITEFAGTARFSDITDGMTATVKVDDATGMSSFEILATRDRSSTAKDLRPAIILNTDEGKEVIYFLPAETIIRVSDGEKVAAGSILGRVPQATSGTKDITGGLPRVADLFEARRPKDHAIMAEMTGVVSFGKETKGKNRFIITNEDGEVHEELIPKWRQINVFENETVARGEIIADGPQNPHDILRLKGQTALANYIVNEVQDVYRLQGVKINDKHIEVIIRQMLRKVEITDGGDSSHFKGDQAEYADLIALNAKLTEEDKFPVQYERQLLGITKASLATESFISAASFQETTRVLTAAAVTGKVDELRGLKENVVVGRLIPAGTGLAYHKTRKEKAEQTLQDNDINAAFDMSASTDSKDFASFDEAFAQELNQDSQS</sequence>
<dbReference type="Pfam" id="PF00623">
    <property type="entry name" value="RNA_pol_Rpb1_2"/>
    <property type="match status" value="1"/>
</dbReference>
<keyword evidence="11" id="KW-1185">Reference proteome</keyword>
<dbReference type="RefSeq" id="WP_299217927.1">
    <property type="nucleotide sequence ID" value="NZ_JBDGHN010000002.1"/>
</dbReference>
<reference evidence="10 11" key="1">
    <citation type="submission" date="2024-05" db="EMBL/GenBank/DDBJ databases">
        <authorList>
            <person name="Kim H.-Y."/>
            <person name="Kim E."/>
            <person name="Cai Y."/>
            <person name="Yang S.-M."/>
            <person name="Lee W."/>
        </authorList>
    </citation>
    <scope>NUCLEOTIDE SEQUENCE [LARGE SCALE GENOMIC DNA]</scope>
    <source>
        <strain evidence="10 11">FBL11</strain>
    </source>
</reference>
<dbReference type="PANTHER" id="PTHR19376:SF54">
    <property type="entry name" value="DNA-DIRECTED RNA POLYMERASE SUBUNIT BETA"/>
    <property type="match status" value="1"/>
</dbReference>
<comment type="cofactor">
    <cofactor evidence="7">
        <name>Mg(2+)</name>
        <dbReference type="ChEBI" id="CHEBI:18420"/>
    </cofactor>
    <text evidence="7">Binds 1 Mg(2+) ion per subunit.</text>
</comment>
<evidence type="ECO:0000259" key="9">
    <source>
        <dbReference type="SMART" id="SM00663"/>
    </source>
</evidence>
<dbReference type="InterPro" id="IPR044893">
    <property type="entry name" value="RNA_pol_Rpb1_clamp_domain"/>
</dbReference>
<dbReference type="InterPro" id="IPR006592">
    <property type="entry name" value="RNA_pol_N"/>
</dbReference>
<dbReference type="Pfam" id="PF05000">
    <property type="entry name" value="RNA_pol_Rpb1_4"/>
    <property type="match status" value="1"/>
</dbReference>
<protein>
    <recommendedName>
        <fullName evidence="7">DNA-directed RNA polymerase subunit beta'</fullName>
        <shortName evidence="7">RNAP subunit beta'</shortName>
        <ecNumber evidence="7">2.7.7.6</ecNumber>
    </recommendedName>
    <alternativeName>
        <fullName evidence="7">RNA polymerase subunit beta'</fullName>
    </alternativeName>
    <alternativeName>
        <fullName evidence="7">Transcriptase subunit beta'</fullName>
    </alternativeName>
</protein>
<gene>
    <name evidence="7 10" type="primary">rpoC</name>
    <name evidence="10" type="ORF">AAIR29_00110</name>
</gene>
<dbReference type="InterPro" id="IPR007083">
    <property type="entry name" value="RNA_pol_Rpb1_4"/>
</dbReference>
<organism evidence="10 11">
    <name type="scientific">Psychrobacter saeujeotis</name>
    <dbReference type="NCBI Taxonomy" id="3143436"/>
    <lineage>
        <taxon>Bacteria</taxon>
        <taxon>Pseudomonadati</taxon>
        <taxon>Pseudomonadota</taxon>
        <taxon>Gammaproteobacteria</taxon>
        <taxon>Moraxellales</taxon>
        <taxon>Moraxellaceae</taxon>
        <taxon>Psychrobacter</taxon>
    </lineage>
</organism>
<dbReference type="CDD" id="cd01609">
    <property type="entry name" value="RNAP_beta'_N"/>
    <property type="match status" value="1"/>
</dbReference>
<feature type="domain" description="RNA polymerase N-terminal" evidence="9">
    <location>
        <begin position="237"/>
        <end position="516"/>
    </location>
</feature>